<organism evidence="2 3">
    <name type="scientific">Variovorax ureilyticus</name>
    <dbReference type="NCBI Taxonomy" id="1836198"/>
    <lineage>
        <taxon>Bacteria</taxon>
        <taxon>Pseudomonadati</taxon>
        <taxon>Pseudomonadota</taxon>
        <taxon>Betaproteobacteria</taxon>
        <taxon>Burkholderiales</taxon>
        <taxon>Comamonadaceae</taxon>
        <taxon>Variovorax</taxon>
    </lineage>
</organism>
<evidence type="ECO:0008006" key="4">
    <source>
        <dbReference type="Google" id="ProtNLM"/>
    </source>
</evidence>
<evidence type="ECO:0000313" key="2">
    <source>
        <dbReference type="EMBL" id="MEJ8810054.1"/>
    </source>
</evidence>
<evidence type="ECO:0000256" key="1">
    <source>
        <dbReference type="SAM" id="Phobius"/>
    </source>
</evidence>
<dbReference type="RefSeq" id="WP_340355359.1">
    <property type="nucleotide sequence ID" value="NZ_JBBKZU010000001.1"/>
</dbReference>
<keyword evidence="1" id="KW-0472">Membrane</keyword>
<keyword evidence="1" id="KW-1133">Transmembrane helix</keyword>
<dbReference type="EMBL" id="JBBKZU010000001">
    <property type="protein sequence ID" value="MEJ8810054.1"/>
    <property type="molecule type" value="Genomic_DNA"/>
</dbReference>
<proteinExistence type="predicted"/>
<feature type="transmembrane region" description="Helical" evidence="1">
    <location>
        <begin position="77"/>
        <end position="100"/>
    </location>
</feature>
<comment type="caution">
    <text evidence="2">The sequence shown here is derived from an EMBL/GenBank/DDBJ whole genome shotgun (WGS) entry which is preliminary data.</text>
</comment>
<protein>
    <recommendedName>
        <fullName evidence="4">Lipoprotein</fullName>
    </recommendedName>
</protein>
<sequence length="217" mass="22396">MGKSLALVCATALVCGCATQPTTIPGTGSGASYMPMVDMQGVDLDMLTADVAACRTLASNVRVLPVKGQGSSEVADAVALGVGIVVPFGFVGMAVFSGIASGLNDENKPRPADASLQQKTLVNCMARKGYRNLDPRVTVAYVPQPPQPKAVRTGRDTYVAESYAKANVCHGPAQAVLAGKGPGFERHSVVCANGQRATLRCEFGICVPEPTDLALGD</sequence>
<reference evidence="2 3" key="1">
    <citation type="submission" date="2024-03" db="EMBL/GenBank/DDBJ databases">
        <title>Novel species of the genus Variovorax.</title>
        <authorList>
            <person name="Liu Q."/>
            <person name="Xin Y.-H."/>
        </authorList>
    </citation>
    <scope>NUCLEOTIDE SEQUENCE [LARGE SCALE GENOMIC DNA]</scope>
    <source>
        <strain evidence="2 3">KACC 18899</strain>
    </source>
</reference>
<name>A0ABU8V8S9_9BURK</name>
<keyword evidence="1" id="KW-0812">Transmembrane</keyword>
<accession>A0ABU8V8S9</accession>
<keyword evidence="3" id="KW-1185">Reference proteome</keyword>
<dbReference type="Proteomes" id="UP001365846">
    <property type="component" value="Unassembled WGS sequence"/>
</dbReference>
<gene>
    <name evidence="2" type="ORF">WKW77_03195</name>
</gene>
<evidence type="ECO:0000313" key="3">
    <source>
        <dbReference type="Proteomes" id="UP001365846"/>
    </source>
</evidence>
<dbReference type="PROSITE" id="PS51257">
    <property type="entry name" value="PROKAR_LIPOPROTEIN"/>
    <property type="match status" value="1"/>
</dbReference>